<keyword evidence="3" id="KW-1185">Reference proteome</keyword>
<accession>A0A0G4ISC4</accession>
<dbReference type="AlphaFoldDB" id="A0A0G4ISC4"/>
<dbReference type="EMBL" id="CDSF01000082">
    <property type="protein sequence ID" value="CEO98074.1"/>
    <property type="molecule type" value="Genomic_DNA"/>
</dbReference>
<evidence type="ECO:0000313" key="1">
    <source>
        <dbReference type="EMBL" id="CEO98074.1"/>
    </source>
</evidence>
<proteinExistence type="predicted"/>
<keyword evidence="2" id="KW-0496">Mitochondrion</keyword>
<reference evidence="2 4" key="2">
    <citation type="submission" date="2018-03" db="EMBL/GenBank/DDBJ databases">
        <authorList>
            <person name="Fogelqvist J."/>
        </authorList>
    </citation>
    <scope>NUCLEOTIDE SEQUENCE [LARGE SCALE GENOMIC DNA]</scope>
</reference>
<protein>
    <submittedName>
        <fullName evidence="1">Uncharacterized protein</fullName>
    </submittedName>
</protein>
<dbReference type="EMBL" id="OVEO01000005">
    <property type="protein sequence ID" value="SPQ96106.1"/>
    <property type="molecule type" value="Genomic_DNA"/>
</dbReference>
<dbReference type="Proteomes" id="UP000290189">
    <property type="component" value="Unassembled WGS sequence"/>
</dbReference>
<evidence type="ECO:0000313" key="2">
    <source>
        <dbReference type="EMBL" id="SPQ96106.1"/>
    </source>
</evidence>
<evidence type="ECO:0000313" key="4">
    <source>
        <dbReference type="Proteomes" id="UP000290189"/>
    </source>
</evidence>
<geneLocation type="mitochondrion" evidence="2"/>
<reference evidence="1 3" key="1">
    <citation type="submission" date="2015-02" db="EMBL/GenBank/DDBJ databases">
        <authorList>
            <person name="Chooi Y.-H."/>
        </authorList>
    </citation>
    <scope>NUCLEOTIDE SEQUENCE [LARGE SCALE GENOMIC DNA]</scope>
    <source>
        <strain evidence="1">E3</strain>
    </source>
</reference>
<sequence>MSGAAPKKQNSACHFCDHAARRSGRHKVAEQVACSLENCRKVFCSRRACMAKLRGPGAPQTIEEFRLWKSVIESGQVFFVCPHCIDQGECQGPQCKKRIKSKTGDAHSVDSFDRKRSYLSVAPFAGAHDLSEMPLQALAVVPAHVDVRVNDRCEPTIVNVMGLAPYDHHSKRRKSGDFEVIAPIPIRPTPLHGQFGNLKIA</sequence>
<organism evidence="1 3">
    <name type="scientific">Plasmodiophora brassicae</name>
    <name type="common">Clubroot disease agent</name>
    <dbReference type="NCBI Taxonomy" id="37360"/>
    <lineage>
        <taxon>Eukaryota</taxon>
        <taxon>Sar</taxon>
        <taxon>Rhizaria</taxon>
        <taxon>Endomyxa</taxon>
        <taxon>Phytomyxea</taxon>
        <taxon>Plasmodiophorida</taxon>
        <taxon>Plasmodiophoridae</taxon>
        <taxon>Plasmodiophora</taxon>
    </lineage>
</organism>
<evidence type="ECO:0000313" key="3">
    <source>
        <dbReference type="Proteomes" id="UP000039324"/>
    </source>
</evidence>
<gene>
    <name evidence="1" type="ORF">PBRA_006188</name>
    <name evidence="2" type="ORF">PLBR_LOCUS3321</name>
</gene>
<name>A0A0G4ISC4_PLABS</name>
<dbReference type="Proteomes" id="UP000039324">
    <property type="component" value="Unassembled WGS sequence"/>
</dbReference>